<evidence type="ECO:0000256" key="5">
    <source>
        <dbReference type="ARBA" id="ARBA00022989"/>
    </source>
</evidence>
<feature type="transmembrane region" description="Helical" evidence="8">
    <location>
        <begin position="409"/>
        <end position="427"/>
    </location>
</feature>
<feature type="domain" description="Sodium/calcium exchanger membrane region" evidence="9">
    <location>
        <begin position="327"/>
        <end position="480"/>
    </location>
</feature>
<organism evidence="10 11">
    <name type="scientific">Rhodocollybia butyracea</name>
    <dbReference type="NCBI Taxonomy" id="206335"/>
    <lineage>
        <taxon>Eukaryota</taxon>
        <taxon>Fungi</taxon>
        <taxon>Dikarya</taxon>
        <taxon>Basidiomycota</taxon>
        <taxon>Agaricomycotina</taxon>
        <taxon>Agaricomycetes</taxon>
        <taxon>Agaricomycetidae</taxon>
        <taxon>Agaricales</taxon>
        <taxon>Marasmiineae</taxon>
        <taxon>Omphalotaceae</taxon>
        <taxon>Rhodocollybia</taxon>
    </lineage>
</organism>
<dbReference type="InterPro" id="IPR004713">
    <property type="entry name" value="CaH_exchang"/>
</dbReference>
<dbReference type="Proteomes" id="UP000772434">
    <property type="component" value="Unassembled WGS sequence"/>
</dbReference>
<evidence type="ECO:0000259" key="9">
    <source>
        <dbReference type="Pfam" id="PF01699"/>
    </source>
</evidence>
<feature type="transmembrane region" description="Helical" evidence="8">
    <location>
        <begin position="361"/>
        <end position="388"/>
    </location>
</feature>
<evidence type="ECO:0000256" key="7">
    <source>
        <dbReference type="ARBA" id="ARBA00023136"/>
    </source>
</evidence>
<feature type="transmembrane region" description="Helical" evidence="8">
    <location>
        <begin position="462"/>
        <end position="483"/>
    </location>
</feature>
<evidence type="ECO:0000256" key="8">
    <source>
        <dbReference type="SAM" id="Phobius"/>
    </source>
</evidence>
<keyword evidence="4 8" id="KW-0812">Transmembrane</keyword>
<evidence type="ECO:0000256" key="6">
    <source>
        <dbReference type="ARBA" id="ARBA00023065"/>
    </source>
</evidence>
<evidence type="ECO:0000256" key="1">
    <source>
        <dbReference type="ARBA" id="ARBA00004127"/>
    </source>
</evidence>
<dbReference type="InterPro" id="IPR004837">
    <property type="entry name" value="NaCa_Exmemb"/>
</dbReference>
<name>A0A9P5TWB9_9AGAR</name>
<feature type="transmembrane region" description="Helical" evidence="8">
    <location>
        <begin position="439"/>
        <end position="455"/>
    </location>
</feature>
<dbReference type="PANTHER" id="PTHR31503:SF20">
    <property type="entry name" value="CA(2+)_H(+) EXCHANGER, PUTATIVE (EUROFUNG)-RELATED"/>
    <property type="match status" value="1"/>
</dbReference>
<feature type="transmembrane region" description="Helical" evidence="8">
    <location>
        <begin position="85"/>
        <end position="106"/>
    </location>
</feature>
<evidence type="ECO:0000313" key="10">
    <source>
        <dbReference type="EMBL" id="KAF9056924.1"/>
    </source>
</evidence>
<dbReference type="OrthoDB" id="1699231at2759"/>
<reference evidence="10" key="1">
    <citation type="submission" date="2020-11" db="EMBL/GenBank/DDBJ databases">
        <authorList>
            <consortium name="DOE Joint Genome Institute"/>
            <person name="Ahrendt S."/>
            <person name="Riley R."/>
            <person name="Andreopoulos W."/>
            <person name="Labutti K."/>
            <person name="Pangilinan J."/>
            <person name="Ruiz-Duenas F.J."/>
            <person name="Barrasa J.M."/>
            <person name="Sanchez-Garcia M."/>
            <person name="Camarero S."/>
            <person name="Miyauchi S."/>
            <person name="Serrano A."/>
            <person name="Linde D."/>
            <person name="Babiker R."/>
            <person name="Drula E."/>
            <person name="Ayuso-Fernandez I."/>
            <person name="Pacheco R."/>
            <person name="Padilla G."/>
            <person name="Ferreira P."/>
            <person name="Barriuso J."/>
            <person name="Kellner H."/>
            <person name="Castanera R."/>
            <person name="Alfaro M."/>
            <person name="Ramirez L."/>
            <person name="Pisabarro A.G."/>
            <person name="Kuo A."/>
            <person name="Tritt A."/>
            <person name="Lipzen A."/>
            <person name="He G."/>
            <person name="Yan M."/>
            <person name="Ng V."/>
            <person name="Cullen D."/>
            <person name="Martin F."/>
            <person name="Rosso M.-N."/>
            <person name="Henrissat B."/>
            <person name="Hibbett D."/>
            <person name="Martinez A.T."/>
            <person name="Grigoriev I.V."/>
        </authorList>
    </citation>
    <scope>NUCLEOTIDE SEQUENCE</scope>
    <source>
        <strain evidence="10">AH 40177</strain>
    </source>
</reference>
<keyword evidence="11" id="KW-1185">Reference proteome</keyword>
<dbReference type="Gene3D" id="1.20.1420.30">
    <property type="entry name" value="NCX, central ion-binding region"/>
    <property type="match status" value="1"/>
</dbReference>
<comment type="subcellular location">
    <subcellularLocation>
        <location evidence="1">Endomembrane system</location>
        <topology evidence="1">Multi-pass membrane protein</topology>
    </subcellularLocation>
</comment>
<comment type="caution">
    <text evidence="10">The sequence shown here is derived from an EMBL/GenBank/DDBJ whole genome shotgun (WGS) entry which is preliminary data.</text>
</comment>
<dbReference type="Pfam" id="PF01699">
    <property type="entry name" value="Na_Ca_ex"/>
    <property type="match status" value="2"/>
</dbReference>
<evidence type="ECO:0000256" key="2">
    <source>
        <dbReference type="ARBA" id="ARBA00008170"/>
    </source>
</evidence>
<keyword evidence="3" id="KW-0813">Transport</keyword>
<dbReference type="GO" id="GO:0000329">
    <property type="term" value="C:fungal-type vacuole membrane"/>
    <property type="evidence" value="ECO:0007669"/>
    <property type="project" value="TreeGrafter"/>
</dbReference>
<feature type="domain" description="Sodium/calcium exchanger membrane region" evidence="9">
    <location>
        <begin position="161"/>
        <end position="283"/>
    </location>
</feature>
<dbReference type="GO" id="GO:0006874">
    <property type="term" value="P:intracellular calcium ion homeostasis"/>
    <property type="evidence" value="ECO:0007669"/>
    <property type="project" value="TreeGrafter"/>
</dbReference>
<feature type="transmembrane region" description="Helical" evidence="8">
    <location>
        <begin position="158"/>
        <end position="180"/>
    </location>
</feature>
<proteinExistence type="inferred from homology"/>
<evidence type="ECO:0000256" key="3">
    <source>
        <dbReference type="ARBA" id="ARBA00022448"/>
    </source>
</evidence>
<keyword evidence="7 8" id="KW-0472">Membrane</keyword>
<evidence type="ECO:0000313" key="11">
    <source>
        <dbReference type="Proteomes" id="UP000772434"/>
    </source>
</evidence>
<dbReference type="PANTHER" id="PTHR31503">
    <property type="entry name" value="VACUOLAR CALCIUM ION TRANSPORTER"/>
    <property type="match status" value="1"/>
</dbReference>
<keyword evidence="5 8" id="KW-1133">Transmembrane helix</keyword>
<dbReference type="GO" id="GO:0012505">
    <property type="term" value="C:endomembrane system"/>
    <property type="evidence" value="ECO:0007669"/>
    <property type="project" value="UniProtKB-SubCell"/>
</dbReference>
<gene>
    <name evidence="10" type="ORF">BDP27DRAFT_1241851</name>
</gene>
<accession>A0A9P5TWB9</accession>
<protein>
    <recommendedName>
        <fullName evidence="9">Sodium/calcium exchanger membrane region domain-containing protein</fullName>
    </recommendedName>
</protein>
<comment type="similarity">
    <text evidence="2">Belongs to the Ca(2+):cation antiporter (CaCA) (TC 2.A.19) family.</text>
</comment>
<feature type="transmembrane region" description="Helical" evidence="8">
    <location>
        <begin position="186"/>
        <end position="209"/>
    </location>
</feature>
<dbReference type="AlphaFoldDB" id="A0A9P5TWB9"/>
<dbReference type="InterPro" id="IPR044880">
    <property type="entry name" value="NCX_ion-bd_dom_sf"/>
</dbReference>
<dbReference type="EMBL" id="JADNRY010000410">
    <property type="protein sequence ID" value="KAF9056924.1"/>
    <property type="molecule type" value="Genomic_DNA"/>
</dbReference>
<keyword evidence="6" id="KW-0406">Ion transport</keyword>
<evidence type="ECO:0000256" key="4">
    <source>
        <dbReference type="ARBA" id="ARBA00022692"/>
    </source>
</evidence>
<dbReference type="GO" id="GO:0015369">
    <property type="term" value="F:calcium:proton antiporter activity"/>
    <property type="evidence" value="ECO:0007669"/>
    <property type="project" value="TreeGrafter"/>
</dbReference>
<sequence>MADLEPTTATLSTNFKNESTSTYELENFAKFTNANNIESGLPLLPQFSRNPESDSTSNATKHPASARLKARFVGRGKQIGVVESLKAIVCSSWLNLLVVFIPLSWIVHFLNHQNVDDLHLHLMPFSLTFSFSLLALIPLERLVEYGGEQMSLYCGKDLGDLIVITLNNTVEASLAIILFIRCELRLLQSTIIGVVILHLLLVPGVTFIAGGTKRVYQELNPHVAQLNHTLLIMGVLTMILPLALYNTLHETSLQGDNAPSLQGSILKISRGIAIISNLVYVFSRIFLHDPPGNNNAFTSFPDAPAAVIEEEEELLEEVPEVNPWVCIALLVVTIGLIAPTTEYLVDSVDVVREKGNIPEEWFGLILLPLASFSADGLLAIGHFLRSFVLSYKGQPIPVLVLAKARSIDMSIQFNLFWIPVLVLVGWFDDRPMSLLFDRFEAILLIGACFLVNYVTADAKTNWAEGATMVSFYVMIALTAWFYISDPGIAALLIGGKCPPPLTPE</sequence>
<feature type="transmembrane region" description="Helical" evidence="8">
    <location>
        <begin position="230"/>
        <end position="248"/>
    </location>
</feature>